<reference evidence="8 9" key="1">
    <citation type="journal article" date="2018" name="Nat. Ecol. Evol.">
        <title>Pezizomycetes genomes reveal the molecular basis of ectomycorrhizal truffle lifestyle.</title>
        <authorList>
            <person name="Murat C."/>
            <person name="Payen T."/>
            <person name="Noel B."/>
            <person name="Kuo A."/>
            <person name="Morin E."/>
            <person name="Chen J."/>
            <person name="Kohler A."/>
            <person name="Krizsan K."/>
            <person name="Balestrini R."/>
            <person name="Da Silva C."/>
            <person name="Montanini B."/>
            <person name="Hainaut M."/>
            <person name="Levati E."/>
            <person name="Barry K.W."/>
            <person name="Belfiori B."/>
            <person name="Cichocki N."/>
            <person name="Clum A."/>
            <person name="Dockter R.B."/>
            <person name="Fauchery L."/>
            <person name="Guy J."/>
            <person name="Iotti M."/>
            <person name="Le Tacon F."/>
            <person name="Lindquist E.A."/>
            <person name="Lipzen A."/>
            <person name="Malagnac F."/>
            <person name="Mello A."/>
            <person name="Molinier V."/>
            <person name="Miyauchi S."/>
            <person name="Poulain J."/>
            <person name="Riccioni C."/>
            <person name="Rubini A."/>
            <person name="Sitrit Y."/>
            <person name="Splivallo R."/>
            <person name="Traeger S."/>
            <person name="Wang M."/>
            <person name="Zifcakova L."/>
            <person name="Wipf D."/>
            <person name="Zambonelli A."/>
            <person name="Paolocci F."/>
            <person name="Nowrousian M."/>
            <person name="Ottonello S."/>
            <person name="Baldrian P."/>
            <person name="Spatafora J.W."/>
            <person name="Henrissat B."/>
            <person name="Nagy L.G."/>
            <person name="Aury J.M."/>
            <person name="Wincker P."/>
            <person name="Grigoriev I.V."/>
            <person name="Bonfante P."/>
            <person name="Martin F.M."/>
        </authorList>
    </citation>
    <scope>NUCLEOTIDE SEQUENCE [LARGE SCALE GENOMIC DNA]</scope>
    <source>
        <strain evidence="8 9">RN42</strain>
    </source>
</reference>
<dbReference type="STRING" id="1160509.A0A3N4HZK6"/>
<evidence type="ECO:0000256" key="6">
    <source>
        <dbReference type="SAM" id="Phobius"/>
    </source>
</evidence>
<sequence length="281" mass="31240">MRLPNFNARLMQTFSTVFHSLQAVFIPVIMGVVAAAMLQDGPAPSQEKFMFAMTWLFIPALIYIALTPQFERTKPLSHPYAIIALNSIYCFLWFVSFIALAVYNNNNQKNGFNKMKKEDREKNKIDKSSCATVENGTEKECGLNKTAVILGVFMFLWLFANTLIAAYVALYYRVHLITPLEASQSEGVQIQEQTKDAFSSSNEPDGYALIDGQHDDRMGGGSEYRGGSAYDVDEYNTYGDRIDNDGSYGRSGRVSAGSGSYENGRKGFPDGDYSYTGAGLR</sequence>
<dbReference type="GO" id="GO:0016020">
    <property type="term" value="C:membrane"/>
    <property type="evidence" value="ECO:0007669"/>
    <property type="project" value="UniProtKB-SubCell"/>
</dbReference>
<evidence type="ECO:0000313" key="8">
    <source>
        <dbReference type="EMBL" id="RPA79282.1"/>
    </source>
</evidence>
<keyword evidence="4 6" id="KW-0472">Membrane</keyword>
<dbReference type="Pfam" id="PF01284">
    <property type="entry name" value="MARVEL"/>
    <property type="match status" value="1"/>
</dbReference>
<evidence type="ECO:0000256" key="1">
    <source>
        <dbReference type="ARBA" id="ARBA00004141"/>
    </source>
</evidence>
<feature type="domain" description="MARVEL" evidence="7">
    <location>
        <begin position="16"/>
        <end position="163"/>
    </location>
</feature>
<dbReference type="Proteomes" id="UP000275078">
    <property type="component" value="Unassembled WGS sequence"/>
</dbReference>
<keyword evidence="2 6" id="KW-0812">Transmembrane</keyword>
<name>A0A3N4HZK6_ASCIM</name>
<dbReference type="InterPro" id="IPR008253">
    <property type="entry name" value="Marvel"/>
</dbReference>
<dbReference type="AlphaFoldDB" id="A0A3N4HZK6"/>
<dbReference type="OrthoDB" id="5284712at2759"/>
<dbReference type="PANTHER" id="PTHR37451:SF3">
    <property type="entry name" value="MARVEL DOMAIN-CONTAINING PROTEIN"/>
    <property type="match status" value="1"/>
</dbReference>
<feature type="transmembrane region" description="Helical" evidence="6">
    <location>
        <begin position="20"/>
        <end position="38"/>
    </location>
</feature>
<dbReference type="EMBL" id="ML119701">
    <property type="protein sequence ID" value="RPA79282.1"/>
    <property type="molecule type" value="Genomic_DNA"/>
</dbReference>
<evidence type="ECO:0000256" key="2">
    <source>
        <dbReference type="ARBA" id="ARBA00022692"/>
    </source>
</evidence>
<evidence type="ECO:0000313" key="9">
    <source>
        <dbReference type="Proteomes" id="UP000275078"/>
    </source>
</evidence>
<feature type="region of interest" description="Disordered" evidence="5">
    <location>
        <begin position="241"/>
        <end position="281"/>
    </location>
</feature>
<feature type="transmembrane region" description="Helical" evidence="6">
    <location>
        <begin position="80"/>
        <end position="103"/>
    </location>
</feature>
<accession>A0A3N4HZK6</accession>
<evidence type="ECO:0000256" key="3">
    <source>
        <dbReference type="ARBA" id="ARBA00022989"/>
    </source>
</evidence>
<feature type="transmembrane region" description="Helical" evidence="6">
    <location>
        <begin position="147"/>
        <end position="172"/>
    </location>
</feature>
<keyword evidence="3 6" id="KW-1133">Transmembrane helix</keyword>
<feature type="compositionally biased region" description="Low complexity" evidence="5">
    <location>
        <begin position="246"/>
        <end position="261"/>
    </location>
</feature>
<comment type="subcellular location">
    <subcellularLocation>
        <location evidence="1">Membrane</location>
        <topology evidence="1">Multi-pass membrane protein</topology>
    </subcellularLocation>
</comment>
<feature type="transmembrane region" description="Helical" evidence="6">
    <location>
        <begin position="50"/>
        <end position="68"/>
    </location>
</feature>
<evidence type="ECO:0000256" key="4">
    <source>
        <dbReference type="ARBA" id="ARBA00023136"/>
    </source>
</evidence>
<evidence type="ECO:0000256" key="5">
    <source>
        <dbReference type="SAM" id="MobiDB-lite"/>
    </source>
</evidence>
<organism evidence="8 9">
    <name type="scientific">Ascobolus immersus RN42</name>
    <dbReference type="NCBI Taxonomy" id="1160509"/>
    <lineage>
        <taxon>Eukaryota</taxon>
        <taxon>Fungi</taxon>
        <taxon>Dikarya</taxon>
        <taxon>Ascomycota</taxon>
        <taxon>Pezizomycotina</taxon>
        <taxon>Pezizomycetes</taxon>
        <taxon>Pezizales</taxon>
        <taxon>Ascobolaceae</taxon>
        <taxon>Ascobolus</taxon>
    </lineage>
</organism>
<evidence type="ECO:0000259" key="7">
    <source>
        <dbReference type="Pfam" id="PF01284"/>
    </source>
</evidence>
<dbReference type="PANTHER" id="PTHR37451">
    <property type="entry name" value="MARVEL DOMAIN"/>
    <property type="match status" value="1"/>
</dbReference>
<proteinExistence type="predicted"/>
<gene>
    <name evidence="8" type="ORF">BJ508DRAFT_308546</name>
</gene>
<keyword evidence="9" id="KW-1185">Reference proteome</keyword>
<protein>
    <recommendedName>
        <fullName evidence="7">MARVEL domain-containing protein</fullName>
    </recommendedName>
</protein>